<feature type="compositionally biased region" description="Basic and acidic residues" evidence="1">
    <location>
        <begin position="320"/>
        <end position="347"/>
    </location>
</feature>
<reference evidence="2 3" key="1">
    <citation type="submission" date="2024-05" db="EMBL/GenBank/DDBJ databases">
        <title>A draft genome resource for the thread blight pathogen Marasmius tenuissimus strain MS-2.</title>
        <authorList>
            <person name="Yulfo-Soto G.E."/>
            <person name="Baruah I.K."/>
            <person name="Amoako-Attah I."/>
            <person name="Bukari Y."/>
            <person name="Meinhardt L.W."/>
            <person name="Bailey B.A."/>
            <person name="Cohen S.P."/>
        </authorList>
    </citation>
    <scope>NUCLEOTIDE SEQUENCE [LARGE SCALE GENOMIC DNA]</scope>
    <source>
        <strain evidence="2 3">MS-2</strain>
    </source>
</reference>
<feature type="compositionally biased region" description="Polar residues" evidence="1">
    <location>
        <begin position="445"/>
        <end position="470"/>
    </location>
</feature>
<sequence length="528" mass="59785">MPAHVKDSSCRPKFAIVKPAIFPRIRRRGKEGKQGKSNRPPLTDEQKKKMKDGRLEKEKKEKAMEEWLAKVEAKAASLGEDFGNDAEYWLMPLYQNGKRMIKVKSKPNSFNTYKLIVSRSGKKKTLMEITEDHTEIYKKLTAAEKAKHVEDFEEVQEKENLPLVTRPSGKSQAQDIAHIIANIEAMFELLRHQIGIDGFFLIVRNCADGIMDPYWYFTWPEVEEYMLLAVKPKWSLEEVSAKIEGFCIAGCDTSTEVSGCPNPKVHYEDIDQMLTKKEGIVIENWPYPRFANLSHISSALPGLFDLQDKVRSGHIHFRKTSKEEHKKWLEEEDKGPKEQKPRCDAGKKRNKPDDEDNNEVQEVQDEDNLMVIDDKEEDELAPTSSRPKGGSKASSKNGAGEKPLKEKPLKEKRKELKNKVSKSLKSNMAVAKEPAKKKQKRKADTTVSSLTFESDTTMTPGPIPSSSTSVPLPITDPSFLPVPNDPAPFNFAPPTSFAHDLNNPTVWNLALCMAQGKIVTFSELEEYL</sequence>
<feature type="compositionally biased region" description="Acidic residues" evidence="1">
    <location>
        <begin position="353"/>
        <end position="380"/>
    </location>
</feature>
<proteinExistence type="predicted"/>
<feature type="compositionally biased region" description="Low complexity" evidence="1">
    <location>
        <begin position="423"/>
        <end position="432"/>
    </location>
</feature>
<accession>A0ABR2Z8E4</accession>
<name>A0ABR2Z8E4_9AGAR</name>
<evidence type="ECO:0000313" key="3">
    <source>
        <dbReference type="Proteomes" id="UP001437256"/>
    </source>
</evidence>
<organism evidence="2 3">
    <name type="scientific">Marasmius tenuissimus</name>
    <dbReference type="NCBI Taxonomy" id="585030"/>
    <lineage>
        <taxon>Eukaryota</taxon>
        <taxon>Fungi</taxon>
        <taxon>Dikarya</taxon>
        <taxon>Basidiomycota</taxon>
        <taxon>Agaricomycotina</taxon>
        <taxon>Agaricomycetes</taxon>
        <taxon>Agaricomycetidae</taxon>
        <taxon>Agaricales</taxon>
        <taxon>Marasmiineae</taxon>
        <taxon>Marasmiaceae</taxon>
        <taxon>Marasmius</taxon>
    </lineage>
</organism>
<feature type="region of interest" description="Disordered" evidence="1">
    <location>
        <begin position="317"/>
        <end position="478"/>
    </location>
</feature>
<evidence type="ECO:0000313" key="2">
    <source>
        <dbReference type="EMBL" id="KAL0056757.1"/>
    </source>
</evidence>
<evidence type="ECO:0000256" key="1">
    <source>
        <dbReference type="SAM" id="MobiDB-lite"/>
    </source>
</evidence>
<feature type="region of interest" description="Disordered" evidence="1">
    <location>
        <begin position="21"/>
        <end position="61"/>
    </location>
</feature>
<feature type="compositionally biased region" description="Basic and acidic residues" evidence="1">
    <location>
        <begin position="402"/>
        <end position="418"/>
    </location>
</feature>
<feature type="compositionally biased region" description="Low complexity" evidence="1">
    <location>
        <begin position="388"/>
        <end position="401"/>
    </location>
</feature>
<dbReference type="EMBL" id="JBBXMP010000991">
    <property type="protein sequence ID" value="KAL0056757.1"/>
    <property type="molecule type" value="Genomic_DNA"/>
</dbReference>
<dbReference type="Proteomes" id="UP001437256">
    <property type="component" value="Unassembled WGS sequence"/>
</dbReference>
<feature type="compositionally biased region" description="Basic and acidic residues" evidence="1">
    <location>
        <begin position="42"/>
        <end position="61"/>
    </location>
</feature>
<gene>
    <name evidence="2" type="ORF">AAF712_016633</name>
</gene>
<keyword evidence="3" id="KW-1185">Reference proteome</keyword>
<protein>
    <submittedName>
        <fullName evidence="2">Uncharacterized protein</fullName>
    </submittedName>
</protein>
<comment type="caution">
    <text evidence="2">The sequence shown here is derived from an EMBL/GenBank/DDBJ whole genome shotgun (WGS) entry which is preliminary data.</text>
</comment>